<gene>
    <name evidence="1" type="ORF">FOZ63_004825</name>
</gene>
<evidence type="ECO:0000313" key="2">
    <source>
        <dbReference type="Proteomes" id="UP000553632"/>
    </source>
</evidence>
<dbReference type="Proteomes" id="UP000553632">
    <property type="component" value="Unassembled WGS sequence"/>
</dbReference>
<proteinExistence type="predicted"/>
<name>A0A7J6U8H7_PEROL</name>
<feature type="non-terminal residue" evidence="1">
    <location>
        <position position="242"/>
    </location>
</feature>
<dbReference type="EMBL" id="JABANO010005757">
    <property type="protein sequence ID" value="KAF4752941.1"/>
    <property type="molecule type" value="Genomic_DNA"/>
</dbReference>
<keyword evidence="2" id="KW-1185">Reference proteome</keyword>
<accession>A0A7J6U8H7</accession>
<reference evidence="1 2" key="1">
    <citation type="submission" date="2020-04" db="EMBL/GenBank/DDBJ databases">
        <title>Perkinsus olseni comparative genomics.</title>
        <authorList>
            <person name="Bogema D.R."/>
        </authorList>
    </citation>
    <scope>NUCLEOTIDE SEQUENCE [LARGE SCALE GENOMIC DNA]</scope>
    <source>
        <strain evidence="1 2">ATCC PRA-207</strain>
    </source>
</reference>
<comment type="caution">
    <text evidence="1">The sequence shown here is derived from an EMBL/GenBank/DDBJ whole genome shotgun (WGS) entry which is preliminary data.</text>
</comment>
<sequence>TPQIVSAVRRRLLGCGSASAIRELTDGESPLEIGSAFEFAVLNPTLAMLRVTPCVLLSTLAPTTAIALQSGKLQAGDTTRDGVINSSRGVCRIVYPGSELSVSRRATTDRSVAVMVNVWETSVGADFKSVEYREKPDGNAWLEYWNGLTAGTIEGLAADIKITFAEIFPFPHIMDALRNRIDGITNDSQCRELIEFIETRPIAEYENSGRAWLEKFLIENTNRAFELLPQNGGKFHTYEESE</sequence>
<dbReference type="AlphaFoldDB" id="A0A7J6U8H7"/>
<organism evidence="1 2">
    <name type="scientific">Perkinsus olseni</name>
    <name type="common">Perkinsus atlanticus</name>
    <dbReference type="NCBI Taxonomy" id="32597"/>
    <lineage>
        <taxon>Eukaryota</taxon>
        <taxon>Sar</taxon>
        <taxon>Alveolata</taxon>
        <taxon>Perkinsozoa</taxon>
        <taxon>Perkinsea</taxon>
        <taxon>Perkinsida</taxon>
        <taxon>Perkinsidae</taxon>
        <taxon>Perkinsus</taxon>
    </lineage>
</organism>
<evidence type="ECO:0000313" key="1">
    <source>
        <dbReference type="EMBL" id="KAF4752941.1"/>
    </source>
</evidence>
<protein>
    <submittedName>
        <fullName evidence="1">Uncharacterized protein</fullName>
    </submittedName>
</protein>